<accession>A0A0F9ARA4</accession>
<proteinExistence type="predicted"/>
<feature type="non-terminal residue" evidence="1">
    <location>
        <position position="53"/>
    </location>
</feature>
<evidence type="ECO:0000313" key="1">
    <source>
        <dbReference type="EMBL" id="KKL12109.1"/>
    </source>
</evidence>
<sequence length="53" mass="6290">MSEDELENQILGIKNDLTKIEEGAERKELYIKNKLYKEYSPQFNEIESVLQVE</sequence>
<organism evidence="1">
    <name type="scientific">marine sediment metagenome</name>
    <dbReference type="NCBI Taxonomy" id="412755"/>
    <lineage>
        <taxon>unclassified sequences</taxon>
        <taxon>metagenomes</taxon>
        <taxon>ecological metagenomes</taxon>
    </lineage>
</organism>
<protein>
    <submittedName>
        <fullName evidence="1">Uncharacterized protein</fullName>
    </submittedName>
</protein>
<dbReference type="AlphaFoldDB" id="A0A0F9ARA4"/>
<reference evidence="1" key="1">
    <citation type="journal article" date="2015" name="Nature">
        <title>Complex archaea that bridge the gap between prokaryotes and eukaryotes.</title>
        <authorList>
            <person name="Spang A."/>
            <person name="Saw J.H."/>
            <person name="Jorgensen S.L."/>
            <person name="Zaremba-Niedzwiedzka K."/>
            <person name="Martijn J."/>
            <person name="Lind A.E."/>
            <person name="van Eijk R."/>
            <person name="Schleper C."/>
            <person name="Guy L."/>
            <person name="Ettema T.J."/>
        </authorList>
    </citation>
    <scope>NUCLEOTIDE SEQUENCE</scope>
</reference>
<dbReference type="EMBL" id="LAZR01041390">
    <property type="protein sequence ID" value="KKL12109.1"/>
    <property type="molecule type" value="Genomic_DNA"/>
</dbReference>
<gene>
    <name evidence="1" type="ORF">LCGC14_2539040</name>
</gene>
<name>A0A0F9ARA4_9ZZZZ</name>
<comment type="caution">
    <text evidence="1">The sequence shown here is derived from an EMBL/GenBank/DDBJ whole genome shotgun (WGS) entry which is preliminary data.</text>
</comment>